<evidence type="ECO:0000256" key="10">
    <source>
        <dbReference type="RuleBase" id="RU000508"/>
    </source>
</evidence>
<dbReference type="SUPFAM" id="SSF56655">
    <property type="entry name" value="Carbohydrate phosphatase"/>
    <property type="match status" value="1"/>
</dbReference>
<dbReference type="GO" id="GO:0000287">
    <property type="term" value="F:magnesium ion binding"/>
    <property type="evidence" value="ECO:0007669"/>
    <property type="project" value="UniProtKB-UniRule"/>
</dbReference>
<feature type="binding site" evidence="9">
    <location>
        <begin position="111"/>
        <end position="114"/>
    </location>
    <ligand>
        <name>substrate</name>
    </ligand>
</feature>
<feature type="binding site" evidence="9">
    <location>
        <position position="111"/>
    </location>
    <ligand>
        <name>Mg(2+)</name>
        <dbReference type="ChEBI" id="CHEBI:18420"/>
        <label>2</label>
    </ligand>
</feature>
<dbReference type="GO" id="GO:0005986">
    <property type="term" value="P:sucrose biosynthetic process"/>
    <property type="evidence" value="ECO:0007669"/>
    <property type="project" value="TreeGrafter"/>
</dbReference>
<sequence length="347" mass="37144">MSNPTLEAFLASHEQQGHDGDVLATVAALAGAALAINNAIRSGPLGAAFGGTNATVNADGDTQRHLDLHADEIFLEAMRRAPVRCVASEERIAPVALDPESRIALAIDPLDGSSNIDVNVSIGTIFSLLPATGAPGIDPAAFFLQPGSSQLAAGFFVYGPQLVLVLTLGHGTHAFVFSPELGTFVQTHESVAVAERTQEFAINASNYRHWEEAVRLYVDDCLKGEEGPRGKNFNMRWIASLVADVYRILMRGGVFLYPADSRAGYASGRLRLVYEANPIAMLVEQAGGRATNALCSILDIIPTGLHQRVPLVFGSAREVERVARYHTEPSAIAERSPLFGNRGLFRA</sequence>
<feature type="binding site" evidence="9">
    <location>
        <position position="89"/>
    </location>
    <ligand>
        <name>Mg(2+)</name>
        <dbReference type="ChEBI" id="CHEBI:18420"/>
        <label>1</label>
    </ligand>
</feature>
<feature type="binding site" evidence="9">
    <location>
        <position position="203"/>
    </location>
    <ligand>
        <name>substrate</name>
    </ligand>
</feature>
<dbReference type="FunFam" id="3.40.190.80:FF:000011">
    <property type="entry name" value="Fructose-1,6-bisphosphatase class 1"/>
    <property type="match status" value="1"/>
</dbReference>
<dbReference type="NCBIfam" id="NF006780">
    <property type="entry name" value="PRK09293.1-4"/>
    <property type="match status" value="1"/>
</dbReference>
<evidence type="ECO:0000256" key="6">
    <source>
        <dbReference type="ARBA" id="ARBA00022801"/>
    </source>
</evidence>
<comment type="subcellular location">
    <subcellularLocation>
        <location evidence="9">Cytoplasm</location>
    </subcellularLocation>
</comment>
<dbReference type="InterPro" id="IPR033391">
    <property type="entry name" value="FBPase_N"/>
</dbReference>
<feature type="binding site" evidence="9">
    <location>
        <position position="110"/>
    </location>
    <ligand>
        <name>Mg(2+)</name>
        <dbReference type="ChEBI" id="CHEBI:18420"/>
        <label>1</label>
    </ligand>
</feature>
<dbReference type="PANTHER" id="PTHR11556">
    <property type="entry name" value="FRUCTOSE-1,6-BISPHOSPHATASE-RELATED"/>
    <property type="match status" value="1"/>
</dbReference>
<dbReference type="InterPro" id="IPR000146">
    <property type="entry name" value="FBPase_class-1"/>
</dbReference>
<gene>
    <name evidence="9" type="primary">fbp</name>
    <name evidence="13" type="ORF">SAMN02927914_06394</name>
</gene>
<dbReference type="Pfam" id="PF18913">
    <property type="entry name" value="FBPase_C"/>
    <property type="match status" value="1"/>
</dbReference>
<evidence type="ECO:0000256" key="5">
    <source>
        <dbReference type="ARBA" id="ARBA00022723"/>
    </source>
</evidence>
<dbReference type="HAMAP" id="MF_01855">
    <property type="entry name" value="FBPase_class1"/>
    <property type="match status" value="1"/>
</dbReference>
<feature type="binding site" evidence="9">
    <location>
        <position position="108"/>
    </location>
    <ligand>
        <name>Mg(2+)</name>
        <dbReference type="ChEBI" id="CHEBI:18420"/>
        <label>1</label>
    </ligand>
</feature>
<dbReference type="GO" id="GO:0006000">
    <property type="term" value="P:fructose metabolic process"/>
    <property type="evidence" value="ECO:0007669"/>
    <property type="project" value="TreeGrafter"/>
</dbReference>
<dbReference type="GO" id="GO:0005829">
    <property type="term" value="C:cytosol"/>
    <property type="evidence" value="ECO:0007669"/>
    <property type="project" value="TreeGrafter"/>
</dbReference>
<evidence type="ECO:0000259" key="12">
    <source>
        <dbReference type="Pfam" id="PF18913"/>
    </source>
</evidence>
<evidence type="ECO:0000256" key="8">
    <source>
        <dbReference type="ARBA" id="ARBA00023277"/>
    </source>
</evidence>
<accession>A0A1G5ZVV9</accession>
<keyword evidence="6 9" id="KW-0378">Hydrolase</keyword>
<evidence type="ECO:0000259" key="11">
    <source>
        <dbReference type="Pfam" id="PF00316"/>
    </source>
</evidence>
<dbReference type="PIRSF" id="PIRSF500210">
    <property type="entry name" value="FBPtase"/>
    <property type="match status" value="1"/>
</dbReference>
<evidence type="ECO:0000313" key="14">
    <source>
        <dbReference type="Proteomes" id="UP000198588"/>
    </source>
</evidence>
<evidence type="ECO:0000256" key="4">
    <source>
        <dbReference type="ARBA" id="ARBA00022490"/>
    </source>
</evidence>
<dbReference type="Gene3D" id="3.40.190.80">
    <property type="match status" value="1"/>
</dbReference>
<keyword evidence="4 9" id="KW-0963">Cytoplasm</keyword>
<dbReference type="Proteomes" id="UP000198588">
    <property type="component" value="Unassembled WGS sequence"/>
</dbReference>
<dbReference type="RefSeq" id="WP_091586311.1">
    <property type="nucleotide sequence ID" value="NZ_FMXM01000036.1"/>
</dbReference>
<dbReference type="AlphaFoldDB" id="A0A1G5ZVV9"/>
<dbReference type="PANTHER" id="PTHR11556:SF35">
    <property type="entry name" value="SEDOHEPTULOSE-1,7-BISPHOSPHATASE, CHLOROPLASTIC"/>
    <property type="match status" value="1"/>
</dbReference>
<reference evidence="13 14" key="1">
    <citation type="submission" date="2016-10" db="EMBL/GenBank/DDBJ databases">
        <authorList>
            <person name="de Groot N.N."/>
        </authorList>
    </citation>
    <scope>NUCLEOTIDE SEQUENCE [LARGE SCALE GENOMIC DNA]</scope>
    <source>
        <strain evidence="13 14">CGMCC 1.12097</strain>
    </source>
</reference>
<keyword evidence="5 9" id="KW-0479">Metal-binding</keyword>
<evidence type="ECO:0000313" key="13">
    <source>
        <dbReference type="EMBL" id="SDA98919.1"/>
    </source>
</evidence>
<dbReference type="Pfam" id="PF00316">
    <property type="entry name" value="FBPase"/>
    <property type="match status" value="1"/>
</dbReference>
<proteinExistence type="inferred from homology"/>
<dbReference type="GO" id="GO:0006094">
    <property type="term" value="P:gluconeogenesis"/>
    <property type="evidence" value="ECO:0007669"/>
    <property type="project" value="UniProtKB-UniRule"/>
</dbReference>
<feature type="binding site" evidence="9">
    <location>
        <position position="108"/>
    </location>
    <ligand>
        <name>Mg(2+)</name>
        <dbReference type="ChEBI" id="CHEBI:18420"/>
        <label>2</label>
    </ligand>
</feature>
<dbReference type="GO" id="GO:0030388">
    <property type="term" value="P:fructose 1,6-bisphosphate metabolic process"/>
    <property type="evidence" value="ECO:0007669"/>
    <property type="project" value="TreeGrafter"/>
</dbReference>
<evidence type="ECO:0000256" key="2">
    <source>
        <dbReference type="ARBA" id="ARBA00005215"/>
    </source>
</evidence>
<dbReference type="NCBIfam" id="NF006779">
    <property type="entry name" value="PRK09293.1-3"/>
    <property type="match status" value="1"/>
</dbReference>
<dbReference type="InterPro" id="IPR028343">
    <property type="entry name" value="FBPtase"/>
</dbReference>
<comment type="cofactor">
    <cofactor evidence="9">
        <name>Mg(2+)</name>
        <dbReference type="ChEBI" id="CHEBI:18420"/>
    </cofactor>
    <text evidence="9">Binds 2 magnesium ions per subunit.</text>
</comment>
<dbReference type="CDD" id="cd00354">
    <property type="entry name" value="FBPase"/>
    <property type="match status" value="1"/>
</dbReference>
<comment type="catalytic activity">
    <reaction evidence="1 9">
        <text>beta-D-fructose 1,6-bisphosphate + H2O = beta-D-fructose 6-phosphate + phosphate</text>
        <dbReference type="Rhea" id="RHEA:11064"/>
        <dbReference type="ChEBI" id="CHEBI:15377"/>
        <dbReference type="ChEBI" id="CHEBI:32966"/>
        <dbReference type="ChEBI" id="CHEBI:43474"/>
        <dbReference type="ChEBI" id="CHEBI:57634"/>
        <dbReference type="EC" id="3.1.3.11"/>
    </reaction>
</comment>
<dbReference type="GO" id="GO:0006002">
    <property type="term" value="P:fructose 6-phosphate metabolic process"/>
    <property type="evidence" value="ECO:0007669"/>
    <property type="project" value="TreeGrafter"/>
</dbReference>
<dbReference type="PROSITE" id="PS00124">
    <property type="entry name" value="FBPASE"/>
    <property type="match status" value="1"/>
</dbReference>
<comment type="pathway">
    <text evidence="2">Carbohydrate biosynthesis; Calvin cycle.</text>
</comment>
<feature type="domain" description="Fructose-1-6-bisphosphatase class I N-terminal" evidence="11">
    <location>
        <begin position="12"/>
        <end position="189"/>
    </location>
</feature>
<dbReference type="PIRSF" id="PIRSF000904">
    <property type="entry name" value="FBPtase_SBPase"/>
    <property type="match status" value="1"/>
</dbReference>
<dbReference type="InterPro" id="IPR020548">
    <property type="entry name" value="Fructose_bisphosphatase_AS"/>
</dbReference>
<comment type="similarity">
    <text evidence="3 9 10">Belongs to the FBPase class 1 family.</text>
</comment>
<keyword evidence="7 9" id="KW-0460">Magnesium</keyword>
<protein>
    <recommendedName>
        <fullName evidence="9">Fructose-1,6-bisphosphatase class 1</fullName>
        <shortName evidence="9">FBPase class 1</shortName>
        <ecNumber evidence="9">3.1.3.11</ecNumber>
    </recommendedName>
    <alternativeName>
        <fullName evidence="9">D-fructose-1,6-bisphosphate 1-phosphohydrolase class 1</fullName>
    </alternativeName>
</protein>
<evidence type="ECO:0000256" key="9">
    <source>
        <dbReference type="HAMAP-Rule" id="MF_01855"/>
    </source>
</evidence>
<evidence type="ECO:0000256" key="1">
    <source>
        <dbReference type="ARBA" id="ARBA00001273"/>
    </source>
</evidence>
<dbReference type="EC" id="3.1.3.11" evidence="9"/>
<dbReference type="PRINTS" id="PR00115">
    <property type="entry name" value="F16BPHPHTASE"/>
</dbReference>
<comment type="caution">
    <text evidence="9">Lacks conserved residue(s) required for the propagation of feature annotation.</text>
</comment>
<dbReference type="STRING" id="1165689.SAMN02927914_06394"/>
<dbReference type="InterPro" id="IPR044015">
    <property type="entry name" value="FBPase_C_dom"/>
</dbReference>
<evidence type="ECO:0000256" key="3">
    <source>
        <dbReference type="ARBA" id="ARBA00010941"/>
    </source>
</evidence>
<organism evidence="13 14">
    <name type="scientific">Mesorhizobium qingshengii</name>
    <dbReference type="NCBI Taxonomy" id="1165689"/>
    <lineage>
        <taxon>Bacteria</taxon>
        <taxon>Pseudomonadati</taxon>
        <taxon>Pseudomonadota</taxon>
        <taxon>Alphaproteobacteria</taxon>
        <taxon>Hyphomicrobiales</taxon>
        <taxon>Phyllobacteriaceae</taxon>
        <taxon>Mesorhizobium</taxon>
    </lineage>
</organism>
<dbReference type="EMBL" id="FMXM01000036">
    <property type="protein sequence ID" value="SDA98919.1"/>
    <property type="molecule type" value="Genomic_DNA"/>
</dbReference>
<dbReference type="GO" id="GO:0042132">
    <property type="term" value="F:fructose 1,6-bisphosphate 1-phosphatase activity"/>
    <property type="evidence" value="ECO:0007669"/>
    <property type="project" value="UniProtKB-UniRule"/>
</dbReference>
<dbReference type="OrthoDB" id="9806756at2"/>
<evidence type="ECO:0000256" key="7">
    <source>
        <dbReference type="ARBA" id="ARBA00022842"/>
    </source>
</evidence>
<feature type="domain" description="Fructose-1-6-bisphosphatase class 1 C-terminal" evidence="12">
    <location>
        <begin position="194"/>
        <end position="326"/>
    </location>
</feature>
<comment type="subunit">
    <text evidence="9">Homotetramer.</text>
</comment>
<keyword evidence="8 9" id="KW-0119">Carbohydrate metabolism</keyword>
<dbReference type="Gene3D" id="3.30.540.10">
    <property type="entry name" value="Fructose-1,6-Bisphosphatase, subunit A, domain 1"/>
    <property type="match status" value="1"/>
</dbReference>
<name>A0A1G5ZVV9_9HYPH</name>
<feature type="binding site" evidence="9">
    <location>
        <position position="275"/>
    </location>
    <ligand>
        <name>Mg(2+)</name>
        <dbReference type="ChEBI" id="CHEBI:18420"/>
        <label>2</label>
    </ligand>
</feature>